<dbReference type="GO" id="GO:0043565">
    <property type="term" value="F:sequence-specific DNA binding"/>
    <property type="evidence" value="ECO:0007669"/>
    <property type="project" value="InterPro"/>
</dbReference>
<keyword evidence="2" id="KW-0238">DNA-binding</keyword>
<dbReference type="SMART" id="SM00344">
    <property type="entry name" value="HTH_ASNC"/>
    <property type="match status" value="1"/>
</dbReference>
<dbReference type="SUPFAM" id="SSF54909">
    <property type="entry name" value="Dimeric alpha+beta barrel"/>
    <property type="match status" value="1"/>
</dbReference>
<evidence type="ECO:0000256" key="2">
    <source>
        <dbReference type="ARBA" id="ARBA00023125"/>
    </source>
</evidence>
<dbReference type="Pfam" id="PF13404">
    <property type="entry name" value="HTH_AsnC-type"/>
    <property type="match status" value="1"/>
</dbReference>
<evidence type="ECO:0000313" key="5">
    <source>
        <dbReference type="EMBL" id="ODA36158.1"/>
    </source>
</evidence>
<dbReference type="InterPro" id="IPR011008">
    <property type="entry name" value="Dimeric_a/b-barrel"/>
</dbReference>
<keyword evidence="6" id="KW-1185">Reference proteome</keyword>
<accession>A0A1C3ESG5</accession>
<dbReference type="Gene3D" id="3.30.70.920">
    <property type="match status" value="1"/>
</dbReference>
<dbReference type="InterPro" id="IPR000485">
    <property type="entry name" value="AsnC-type_HTH_dom"/>
</dbReference>
<keyword evidence="1" id="KW-0805">Transcription regulation</keyword>
<dbReference type="EMBL" id="LYBM01000001">
    <property type="protein sequence ID" value="ODA36158.1"/>
    <property type="molecule type" value="Genomic_DNA"/>
</dbReference>
<dbReference type="PANTHER" id="PTHR30154">
    <property type="entry name" value="LEUCINE-RESPONSIVE REGULATORY PROTEIN"/>
    <property type="match status" value="1"/>
</dbReference>
<proteinExistence type="predicted"/>
<dbReference type="OrthoDB" id="8590699at2"/>
<dbReference type="InterPro" id="IPR019888">
    <property type="entry name" value="Tscrpt_reg_AsnC-like"/>
</dbReference>
<keyword evidence="3" id="KW-0804">Transcription</keyword>
<dbReference type="InterPro" id="IPR036388">
    <property type="entry name" value="WH-like_DNA-bd_sf"/>
</dbReference>
<dbReference type="GO" id="GO:0006355">
    <property type="term" value="P:regulation of DNA-templated transcription"/>
    <property type="evidence" value="ECO:0007669"/>
    <property type="project" value="UniProtKB-ARBA"/>
</dbReference>
<dbReference type="PROSITE" id="PS50956">
    <property type="entry name" value="HTH_ASNC_2"/>
    <property type="match status" value="1"/>
</dbReference>
<evidence type="ECO:0000259" key="4">
    <source>
        <dbReference type="PROSITE" id="PS50956"/>
    </source>
</evidence>
<evidence type="ECO:0000313" key="6">
    <source>
        <dbReference type="Proteomes" id="UP000094936"/>
    </source>
</evidence>
<dbReference type="GO" id="GO:0043200">
    <property type="term" value="P:response to amino acid"/>
    <property type="evidence" value="ECO:0007669"/>
    <property type="project" value="TreeGrafter"/>
</dbReference>
<dbReference type="Proteomes" id="UP000094936">
    <property type="component" value="Unassembled WGS sequence"/>
</dbReference>
<dbReference type="Gene3D" id="1.10.10.10">
    <property type="entry name" value="Winged helix-like DNA-binding domain superfamily/Winged helix DNA-binding domain"/>
    <property type="match status" value="1"/>
</dbReference>
<organism evidence="5 6">
    <name type="scientific">Veronia pacifica</name>
    <dbReference type="NCBI Taxonomy" id="1080227"/>
    <lineage>
        <taxon>Bacteria</taxon>
        <taxon>Pseudomonadati</taxon>
        <taxon>Pseudomonadota</taxon>
        <taxon>Gammaproteobacteria</taxon>
        <taxon>Vibrionales</taxon>
        <taxon>Vibrionaceae</taxon>
        <taxon>Veronia</taxon>
    </lineage>
</organism>
<feature type="domain" description="HTH asnC-type" evidence="4">
    <location>
        <begin position="9"/>
        <end position="70"/>
    </location>
</feature>
<dbReference type="CDD" id="cd00090">
    <property type="entry name" value="HTH_ARSR"/>
    <property type="match status" value="1"/>
</dbReference>
<name>A0A1C3ESG5_9GAMM</name>
<dbReference type="Pfam" id="PF01037">
    <property type="entry name" value="AsnC_trans_reg"/>
    <property type="match status" value="1"/>
</dbReference>
<gene>
    <name evidence="5" type="ORF">A8L45_00720</name>
</gene>
<dbReference type="SUPFAM" id="SSF46785">
    <property type="entry name" value="Winged helix' DNA-binding domain"/>
    <property type="match status" value="1"/>
</dbReference>
<evidence type="ECO:0000256" key="1">
    <source>
        <dbReference type="ARBA" id="ARBA00023015"/>
    </source>
</evidence>
<reference evidence="5 6" key="1">
    <citation type="submission" date="2016-05" db="EMBL/GenBank/DDBJ databases">
        <title>Genomic Taxonomy of the Vibrionaceae.</title>
        <authorList>
            <person name="Gomez-Gil B."/>
            <person name="Enciso-Ibarra J."/>
        </authorList>
    </citation>
    <scope>NUCLEOTIDE SEQUENCE [LARGE SCALE GENOMIC DNA]</scope>
    <source>
        <strain evidence="5 6">CAIM 1920</strain>
    </source>
</reference>
<comment type="caution">
    <text evidence="5">The sequence shown here is derived from an EMBL/GenBank/DDBJ whole genome shotgun (WGS) entry which is preliminary data.</text>
</comment>
<dbReference type="GO" id="GO:0005829">
    <property type="term" value="C:cytosol"/>
    <property type="evidence" value="ECO:0007669"/>
    <property type="project" value="TreeGrafter"/>
</dbReference>
<dbReference type="PANTHER" id="PTHR30154:SF34">
    <property type="entry name" value="TRANSCRIPTIONAL REGULATOR AZLB"/>
    <property type="match status" value="1"/>
</dbReference>
<dbReference type="PRINTS" id="PR00033">
    <property type="entry name" value="HTHASNC"/>
</dbReference>
<dbReference type="STRING" id="1080227.A8L45_00720"/>
<dbReference type="InterPro" id="IPR036390">
    <property type="entry name" value="WH_DNA-bd_sf"/>
</dbReference>
<dbReference type="InterPro" id="IPR011991">
    <property type="entry name" value="ArsR-like_HTH"/>
</dbReference>
<dbReference type="RefSeq" id="WP_068898174.1">
    <property type="nucleotide sequence ID" value="NZ_JBHUIF010000002.1"/>
</dbReference>
<evidence type="ECO:0000256" key="3">
    <source>
        <dbReference type="ARBA" id="ARBA00023163"/>
    </source>
</evidence>
<protein>
    <submittedName>
        <fullName evidence="5">ArsR family transcriptional regulator</fullName>
    </submittedName>
</protein>
<dbReference type="InterPro" id="IPR019887">
    <property type="entry name" value="Tscrpt_reg_AsnC/Lrp_C"/>
</dbReference>
<sequence length="164" mass="18421">MPKSSLPVIDSFDRKILNIVQVSNRITSDKIADQIGLSPAAVQRRLKRLRAEKVIEADVAVVNPKVVGHAMTFVVQVALERERVDLMHNFKKDMQANPAVQQCYYVTGSSDFILIVTARDMEGYDTFTRETFFDNANIKSFQTNVVMDAVKVGLSLNIEEDAEN</sequence>
<dbReference type="AlphaFoldDB" id="A0A1C3ESG5"/>